<comment type="caution">
    <text evidence="2">The sequence shown here is derived from an EMBL/GenBank/DDBJ whole genome shotgun (WGS) entry which is preliminary data.</text>
</comment>
<dbReference type="EMBL" id="JBIRYO010000003">
    <property type="protein sequence ID" value="MFI2473058.1"/>
    <property type="molecule type" value="Genomic_DNA"/>
</dbReference>
<protein>
    <recommendedName>
        <fullName evidence="4">Class I SAM-dependent methyltransferase</fullName>
    </recommendedName>
</protein>
<reference evidence="2 3" key="1">
    <citation type="submission" date="2024-10" db="EMBL/GenBank/DDBJ databases">
        <title>The Natural Products Discovery Center: Release of the First 8490 Sequenced Strains for Exploring Actinobacteria Biosynthetic Diversity.</title>
        <authorList>
            <person name="Kalkreuter E."/>
            <person name="Kautsar S.A."/>
            <person name="Yang D."/>
            <person name="Bader C.D."/>
            <person name="Teijaro C.N."/>
            <person name="Fluegel L."/>
            <person name="Davis C.M."/>
            <person name="Simpson J.R."/>
            <person name="Lauterbach L."/>
            <person name="Steele A.D."/>
            <person name="Gui C."/>
            <person name="Meng S."/>
            <person name="Li G."/>
            <person name="Viehrig K."/>
            <person name="Ye F."/>
            <person name="Su P."/>
            <person name="Kiefer A.F."/>
            <person name="Nichols A."/>
            <person name="Cepeda A.J."/>
            <person name="Yan W."/>
            <person name="Fan B."/>
            <person name="Jiang Y."/>
            <person name="Adhikari A."/>
            <person name="Zheng C.-J."/>
            <person name="Schuster L."/>
            <person name="Cowan T.M."/>
            <person name="Smanski M.J."/>
            <person name="Chevrette M.G."/>
            <person name="De Carvalho L.P.S."/>
            <person name="Shen B."/>
        </authorList>
    </citation>
    <scope>NUCLEOTIDE SEQUENCE [LARGE SCALE GENOMIC DNA]</scope>
    <source>
        <strain evidence="2 3">NPDC019275</strain>
    </source>
</reference>
<dbReference type="Proteomes" id="UP001611415">
    <property type="component" value="Unassembled WGS sequence"/>
</dbReference>
<dbReference type="InterPro" id="IPR029063">
    <property type="entry name" value="SAM-dependent_MTases_sf"/>
</dbReference>
<proteinExistence type="predicted"/>
<dbReference type="RefSeq" id="WP_357408559.1">
    <property type="nucleotide sequence ID" value="NZ_JBEYCD010000012.1"/>
</dbReference>
<keyword evidence="3" id="KW-1185">Reference proteome</keyword>
<evidence type="ECO:0008006" key="4">
    <source>
        <dbReference type="Google" id="ProtNLM"/>
    </source>
</evidence>
<evidence type="ECO:0000313" key="3">
    <source>
        <dbReference type="Proteomes" id="UP001611415"/>
    </source>
</evidence>
<name>A0ABW7WW46_9NOCA</name>
<sequence>MTMTDSLEHSNGGPFTGTAWHYARYRPSYPDVFIDDVIQSFGLDGTGCLLDLGCGTGPRHHGRESLSNGQFPLGSTS</sequence>
<evidence type="ECO:0000256" key="1">
    <source>
        <dbReference type="SAM" id="MobiDB-lite"/>
    </source>
</evidence>
<organism evidence="2 3">
    <name type="scientific">Nocardia xishanensis</name>
    <dbReference type="NCBI Taxonomy" id="238964"/>
    <lineage>
        <taxon>Bacteria</taxon>
        <taxon>Bacillati</taxon>
        <taxon>Actinomycetota</taxon>
        <taxon>Actinomycetes</taxon>
        <taxon>Mycobacteriales</taxon>
        <taxon>Nocardiaceae</taxon>
        <taxon>Nocardia</taxon>
    </lineage>
</organism>
<evidence type="ECO:0000313" key="2">
    <source>
        <dbReference type="EMBL" id="MFI2473058.1"/>
    </source>
</evidence>
<dbReference type="SUPFAM" id="SSF53335">
    <property type="entry name" value="S-adenosyl-L-methionine-dependent methyltransferases"/>
    <property type="match status" value="1"/>
</dbReference>
<feature type="compositionally biased region" description="Polar residues" evidence="1">
    <location>
        <begin position="65"/>
        <end position="77"/>
    </location>
</feature>
<accession>A0ABW7WW46</accession>
<gene>
    <name evidence="2" type="ORF">ACH49W_06730</name>
</gene>
<feature type="region of interest" description="Disordered" evidence="1">
    <location>
        <begin position="57"/>
        <end position="77"/>
    </location>
</feature>
<dbReference type="Gene3D" id="3.40.50.150">
    <property type="entry name" value="Vaccinia Virus protein VP39"/>
    <property type="match status" value="1"/>
</dbReference>